<keyword evidence="5 12" id="KW-0378">Hydrolase</keyword>
<dbReference type="FunFam" id="1.10.860.10:FF:000001">
    <property type="entry name" value="Replicative DNA helicase"/>
    <property type="match status" value="1"/>
</dbReference>
<evidence type="ECO:0000256" key="1">
    <source>
        <dbReference type="ARBA" id="ARBA00008428"/>
    </source>
</evidence>
<dbReference type="STRING" id="1802557.A3A20_02230"/>
<evidence type="ECO:0000256" key="4">
    <source>
        <dbReference type="ARBA" id="ARBA00022741"/>
    </source>
</evidence>
<dbReference type="Proteomes" id="UP000178946">
    <property type="component" value="Unassembled WGS sequence"/>
</dbReference>
<evidence type="ECO:0000256" key="11">
    <source>
        <dbReference type="NCBIfam" id="TIGR00665"/>
    </source>
</evidence>
<evidence type="ECO:0000256" key="6">
    <source>
        <dbReference type="ARBA" id="ARBA00022806"/>
    </source>
</evidence>
<evidence type="ECO:0000256" key="3">
    <source>
        <dbReference type="ARBA" id="ARBA00022705"/>
    </source>
</evidence>
<dbReference type="SMART" id="SM00382">
    <property type="entry name" value="AAA"/>
    <property type="match status" value="1"/>
</dbReference>
<dbReference type="Gene3D" id="3.40.50.300">
    <property type="entry name" value="P-loop containing nucleotide triphosphate hydrolases"/>
    <property type="match status" value="1"/>
</dbReference>
<dbReference type="InterPro" id="IPR007692">
    <property type="entry name" value="DNA_helicase_DnaB"/>
</dbReference>
<keyword evidence="6 12" id="KW-0347">Helicase</keyword>
<reference evidence="14 15" key="1">
    <citation type="journal article" date="2016" name="Nat. Commun.">
        <title>Thousands of microbial genomes shed light on interconnected biogeochemical processes in an aquifer system.</title>
        <authorList>
            <person name="Anantharaman K."/>
            <person name="Brown C.T."/>
            <person name="Hug L.A."/>
            <person name="Sharon I."/>
            <person name="Castelle C.J."/>
            <person name="Probst A.J."/>
            <person name="Thomas B.C."/>
            <person name="Singh A."/>
            <person name="Wilkins M.J."/>
            <person name="Karaoz U."/>
            <person name="Brodie E.L."/>
            <person name="Williams K.H."/>
            <person name="Hubbard S.S."/>
            <person name="Banfield J.F."/>
        </authorList>
    </citation>
    <scope>NUCLEOTIDE SEQUENCE [LARGE SCALE GENOMIC DNA]</scope>
</reference>
<proteinExistence type="inferred from homology"/>
<sequence>MPQTPNIKLPPQDLEAEHSVLGALLINKDAIFKITDFLTPEDFYKNSHAIIYETIIGLFEKREPIDILSVTSRLKERDLLKKVGGSAYLAEMINSVPSAAHIEHYAKIVREKKILRDLISTSAEITENAFNHGGDLDEVLDKIEQKVFAISQNSPGQKFFHIGDELPSAYERIEKIHKGDVGFRGVPSGFISLDNYLSGFQRADLIILGARPSLGKTAFALDIARHVAVHENKPVGIFSLEMSRDQVIDRVIAAEAGVSLWELRSGRLKNEMDFQMIQQALDRLSAAPLYIYDVPSMNILQMRSMARRLQSEKGLDLLVVDYLQLIYPRTNFESMVQQVTEISRGLKSLARELNVPVLAISQLSRNVEQREIKIPRLSDLRESGSLEQDADVILFIYKKSDSRAATAPEEDFTEILIAKHRNGPLGSVKLKFDTATVKFMNVDRKHVEEI</sequence>
<dbReference type="SUPFAM" id="SSF48024">
    <property type="entry name" value="N-terminal domain of DnaB helicase"/>
    <property type="match status" value="1"/>
</dbReference>
<protein>
    <recommendedName>
        <fullName evidence="11 12">Replicative DNA helicase</fullName>
        <ecNumber evidence="11 12">5.6.2.3</ecNumber>
    </recommendedName>
</protein>
<dbReference type="PROSITE" id="PS51199">
    <property type="entry name" value="SF4_HELICASE"/>
    <property type="match status" value="1"/>
</dbReference>
<evidence type="ECO:0000256" key="9">
    <source>
        <dbReference type="ARBA" id="ARBA00023235"/>
    </source>
</evidence>
<dbReference type="GO" id="GO:0003677">
    <property type="term" value="F:DNA binding"/>
    <property type="evidence" value="ECO:0007669"/>
    <property type="project" value="UniProtKB-UniRule"/>
</dbReference>
<comment type="similarity">
    <text evidence="1 12">Belongs to the helicase family. DnaB subfamily.</text>
</comment>
<comment type="catalytic activity">
    <reaction evidence="10 12">
        <text>ATP + H2O = ADP + phosphate + H(+)</text>
        <dbReference type="Rhea" id="RHEA:13065"/>
        <dbReference type="ChEBI" id="CHEBI:15377"/>
        <dbReference type="ChEBI" id="CHEBI:15378"/>
        <dbReference type="ChEBI" id="CHEBI:30616"/>
        <dbReference type="ChEBI" id="CHEBI:43474"/>
        <dbReference type="ChEBI" id="CHEBI:456216"/>
        <dbReference type="EC" id="5.6.2.3"/>
    </reaction>
</comment>
<dbReference type="GO" id="GO:0005829">
    <property type="term" value="C:cytosol"/>
    <property type="evidence" value="ECO:0007669"/>
    <property type="project" value="TreeGrafter"/>
</dbReference>
<accession>A0A1F8DUR9</accession>
<evidence type="ECO:0000313" key="15">
    <source>
        <dbReference type="Proteomes" id="UP000178946"/>
    </source>
</evidence>
<keyword evidence="9" id="KW-0413">Isomerase</keyword>
<evidence type="ECO:0000256" key="5">
    <source>
        <dbReference type="ARBA" id="ARBA00022801"/>
    </source>
</evidence>
<keyword evidence="2 12" id="KW-0639">Primosome</keyword>
<keyword evidence="8 12" id="KW-0238">DNA-binding</keyword>
<dbReference type="InterPro" id="IPR036185">
    <property type="entry name" value="DNA_heli_DnaB-like_N_sf"/>
</dbReference>
<dbReference type="InterPro" id="IPR016136">
    <property type="entry name" value="DNA_helicase_N/primase_C"/>
</dbReference>
<dbReference type="EC" id="5.6.2.3" evidence="11 12"/>
<name>A0A1F8DUR9_9BACT</name>
<evidence type="ECO:0000256" key="8">
    <source>
        <dbReference type="ARBA" id="ARBA00023125"/>
    </source>
</evidence>
<comment type="caution">
    <text evidence="14">The sequence shown here is derived from an EMBL/GenBank/DDBJ whole genome shotgun (WGS) entry which is preliminary data.</text>
</comment>
<dbReference type="InterPro" id="IPR003593">
    <property type="entry name" value="AAA+_ATPase"/>
</dbReference>
<dbReference type="PANTHER" id="PTHR30153:SF2">
    <property type="entry name" value="REPLICATIVE DNA HELICASE"/>
    <property type="match status" value="1"/>
</dbReference>
<keyword evidence="7 12" id="KW-0067">ATP-binding</keyword>
<dbReference type="PANTHER" id="PTHR30153">
    <property type="entry name" value="REPLICATIVE DNA HELICASE DNAB"/>
    <property type="match status" value="1"/>
</dbReference>
<dbReference type="Gene3D" id="1.10.860.10">
    <property type="entry name" value="DNAb Helicase, Chain A"/>
    <property type="match status" value="1"/>
</dbReference>
<organism evidence="14 15">
    <name type="scientific">Candidatus Wolfebacteria bacterium RIFCSPLOWO2_01_FULL_45_19</name>
    <dbReference type="NCBI Taxonomy" id="1802557"/>
    <lineage>
        <taxon>Bacteria</taxon>
        <taxon>Candidatus Wolfeibacteriota</taxon>
    </lineage>
</organism>
<dbReference type="AlphaFoldDB" id="A0A1F8DUR9"/>
<dbReference type="GO" id="GO:0005524">
    <property type="term" value="F:ATP binding"/>
    <property type="evidence" value="ECO:0007669"/>
    <property type="project" value="UniProtKB-UniRule"/>
</dbReference>
<comment type="function">
    <text evidence="12">The main replicative DNA helicase, it participates in initiation and elongation during chromosome replication. Travels ahead of the DNA replisome, separating dsDNA into templates for DNA synthesis. A processive ATP-dependent 5'-3' DNA helicase it has DNA-dependent ATPase activity.</text>
</comment>
<dbReference type="NCBIfam" id="TIGR00665">
    <property type="entry name" value="DnaB"/>
    <property type="match status" value="1"/>
</dbReference>
<dbReference type="Pfam" id="PF03796">
    <property type="entry name" value="DnaB_C"/>
    <property type="match status" value="1"/>
</dbReference>
<feature type="domain" description="SF4 helicase" evidence="13">
    <location>
        <begin position="179"/>
        <end position="446"/>
    </location>
</feature>
<dbReference type="InterPro" id="IPR007694">
    <property type="entry name" value="DNA_helicase_DnaB-like_C"/>
</dbReference>
<keyword evidence="4 12" id="KW-0547">Nucleotide-binding</keyword>
<dbReference type="GO" id="GO:0006269">
    <property type="term" value="P:DNA replication, synthesis of primer"/>
    <property type="evidence" value="ECO:0007669"/>
    <property type="project" value="UniProtKB-UniRule"/>
</dbReference>
<evidence type="ECO:0000313" key="14">
    <source>
        <dbReference type="EMBL" id="OGM91729.1"/>
    </source>
</evidence>
<dbReference type="InterPro" id="IPR007693">
    <property type="entry name" value="DNA_helicase_DnaB-like_N"/>
</dbReference>
<evidence type="ECO:0000256" key="2">
    <source>
        <dbReference type="ARBA" id="ARBA00022515"/>
    </source>
</evidence>
<gene>
    <name evidence="14" type="ORF">A3A20_02230</name>
</gene>
<dbReference type="CDD" id="cd00984">
    <property type="entry name" value="DnaB_C"/>
    <property type="match status" value="1"/>
</dbReference>
<dbReference type="GO" id="GO:1990077">
    <property type="term" value="C:primosome complex"/>
    <property type="evidence" value="ECO:0007669"/>
    <property type="project" value="UniProtKB-UniRule"/>
</dbReference>
<keyword evidence="3 12" id="KW-0235">DNA replication</keyword>
<dbReference type="InterPro" id="IPR027417">
    <property type="entry name" value="P-loop_NTPase"/>
</dbReference>
<dbReference type="SUPFAM" id="SSF52540">
    <property type="entry name" value="P-loop containing nucleoside triphosphate hydrolases"/>
    <property type="match status" value="1"/>
</dbReference>
<dbReference type="GO" id="GO:0016887">
    <property type="term" value="F:ATP hydrolysis activity"/>
    <property type="evidence" value="ECO:0007669"/>
    <property type="project" value="RHEA"/>
</dbReference>
<dbReference type="GO" id="GO:0043139">
    <property type="term" value="F:5'-3' DNA helicase activity"/>
    <property type="evidence" value="ECO:0007669"/>
    <property type="project" value="UniProtKB-EC"/>
</dbReference>
<evidence type="ECO:0000259" key="13">
    <source>
        <dbReference type="PROSITE" id="PS51199"/>
    </source>
</evidence>
<evidence type="ECO:0000256" key="7">
    <source>
        <dbReference type="ARBA" id="ARBA00022840"/>
    </source>
</evidence>
<evidence type="ECO:0000256" key="12">
    <source>
        <dbReference type="RuleBase" id="RU362085"/>
    </source>
</evidence>
<dbReference type="Pfam" id="PF00772">
    <property type="entry name" value="DnaB"/>
    <property type="match status" value="1"/>
</dbReference>
<dbReference type="EMBL" id="MGIR01000001">
    <property type="protein sequence ID" value="OGM91729.1"/>
    <property type="molecule type" value="Genomic_DNA"/>
</dbReference>
<evidence type="ECO:0000256" key="10">
    <source>
        <dbReference type="ARBA" id="ARBA00048954"/>
    </source>
</evidence>